<dbReference type="InterPro" id="IPR005936">
    <property type="entry name" value="FtsH"/>
</dbReference>
<dbReference type="GO" id="GO:0008270">
    <property type="term" value="F:zinc ion binding"/>
    <property type="evidence" value="ECO:0007669"/>
    <property type="project" value="UniProtKB-UniRule"/>
</dbReference>
<keyword evidence="5 17" id="KW-0479">Metal-binding</keyword>
<organism evidence="22 23">
    <name type="scientific">Candidatus Similichlamydia laticola</name>
    <dbReference type="NCBI Taxonomy" id="2170265"/>
    <lineage>
        <taxon>Bacteria</taxon>
        <taxon>Pseudomonadati</taxon>
        <taxon>Chlamydiota</taxon>
        <taxon>Chlamydiia</taxon>
        <taxon>Parachlamydiales</taxon>
        <taxon>Candidatus Parilichlamydiaceae</taxon>
        <taxon>Candidatus Similichlamydia</taxon>
    </lineage>
</organism>
<dbReference type="InterPro" id="IPR003959">
    <property type="entry name" value="ATPase_AAA_core"/>
</dbReference>
<dbReference type="PANTHER" id="PTHR23076">
    <property type="entry name" value="METALLOPROTEASE M41 FTSH"/>
    <property type="match status" value="1"/>
</dbReference>
<dbReference type="Gene3D" id="3.40.50.300">
    <property type="entry name" value="P-loop containing nucleotide triphosphate hydrolases"/>
    <property type="match status" value="1"/>
</dbReference>
<dbReference type="AlphaFoldDB" id="A0A369KIL2"/>
<dbReference type="GO" id="GO:0005886">
    <property type="term" value="C:plasma membrane"/>
    <property type="evidence" value="ECO:0007669"/>
    <property type="project" value="UniProtKB-SubCell"/>
</dbReference>
<dbReference type="SUPFAM" id="SSF52540">
    <property type="entry name" value="P-loop containing nucleoside triphosphate hydrolases"/>
    <property type="match status" value="1"/>
</dbReference>
<comment type="subcellular location">
    <subcellularLocation>
        <location evidence="14">Cell inner membrane</location>
        <topology evidence="14">Multi-pass membrane protein</topology>
        <orientation evidence="14">Cytoplasmic side</orientation>
    </subcellularLocation>
    <subcellularLocation>
        <location evidence="17">Cell membrane</location>
        <topology evidence="17">Multi-pass membrane protein</topology>
        <orientation evidence="17">Cytoplasmic side</orientation>
    </subcellularLocation>
</comment>
<keyword evidence="7 17" id="KW-0378">Hydrolase</keyword>
<dbReference type="GO" id="GO:0006508">
    <property type="term" value="P:proteolysis"/>
    <property type="evidence" value="ECO:0007669"/>
    <property type="project" value="UniProtKB-KW"/>
</dbReference>
<keyword evidence="12 17" id="KW-0472">Membrane</keyword>
<sequence>MKKRVPSGFFILVALALLGMSFMQGLFTLSSAKIYFPHQLEHLVNLELIQPDESRKVALNHGLVTLHGRFRDDLPELSEKRFQFLQLLNNVFHLQGRKTRLLSKLKQAREASILAWNYFVSIRFAHPQRGQLVLVPPSYEIPEAVEGIICQQEPFPQFLSFEQVTDRFSMFLASPRLSDVPHYCQLLQDFYEELQSPVLGLASESLKAHLRASSALLEESVNYRGLQEHVHALRSVFDHLSVVVHGLEDPSGWGRESKVRAIRDYYQSLDSLIEVGQKLLPLQLQLEHALQEEEGVIWFFEDAVVSSQELAEQDPSRFSLWFSKASEVWEQFPFNKGHTFKIPDQMRSLVLESTFRSQEVAPNYLNYLVTLFPFAIMLIFLVVSFSKQLKGMGGGAITFGRSPARLLQKGTSKVTFEDVAGAEEAKAELQEIVSFLKNPQPFLAIGARIPKGILCVGPPGTGKTLIAKAVAGEADRPFFSMSGSDFVEMFVGVGASRVRDTFDQARKHAPCIVFMDEIDAVGRHRGVGVGGGNDEREQTLNQLLVEMDGFESNEGIILVAATNRPDVLDKALLRPGRFDRRVVIDLPDIRGRYEILQLHAKKIKIAPEVDLMRIARSTPGASGADLENVLNEAALLAVHRSSEIVQDPDVREARDKVLFGKERRSFELDQEARWTTAVHEAGHAIVAKSLSHCDPVEKVTIIPRGLALGATYTLPTKNRTGYKKEELRHILAMLLGGRCAEEVLIGDISSGAQNDIERLTDIARKMVCEWGMCERFGPVALEEKAESSHYMGSSVSACSDDTLRAVDEEVLAICAEAKSTAKKILEEKKELLQKLSDLLIEFETLDGQELEEVIAGTFDAEKKRKSGETLEKVVPVEPAEGKREETARPAQEEEKKEGD</sequence>
<dbReference type="FunFam" id="1.10.8.60:FF:000001">
    <property type="entry name" value="ATP-dependent zinc metalloprotease FtsH"/>
    <property type="match status" value="1"/>
</dbReference>
<comment type="caution">
    <text evidence="17">Lacks conserved residue(s) required for the propagation of feature annotation.</text>
</comment>
<evidence type="ECO:0000313" key="22">
    <source>
        <dbReference type="EMBL" id="RDB31623.1"/>
    </source>
</evidence>
<proteinExistence type="inferred from homology"/>
<comment type="similarity">
    <text evidence="18">Belongs to the AAA ATPase family.</text>
</comment>
<dbReference type="FunFam" id="1.20.58.760:FF:000001">
    <property type="entry name" value="ATP-dependent zinc metalloprotease FtsH"/>
    <property type="match status" value="1"/>
</dbReference>
<dbReference type="GO" id="GO:0030163">
    <property type="term" value="P:protein catabolic process"/>
    <property type="evidence" value="ECO:0007669"/>
    <property type="project" value="UniProtKB-UniRule"/>
</dbReference>
<dbReference type="InterPro" id="IPR003593">
    <property type="entry name" value="AAA+_ATPase"/>
</dbReference>
<accession>A0A369KIL2</accession>
<dbReference type="InterPro" id="IPR041569">
    <property type="entry name" value="AAA_lid_3"/>
</dbReference>
<keyword evidence="17" id="KW-1003">Cell membrane</keyword>
<comment type="cofactor">
    <cofactor evidence="17">
        <name>Zn(2+)</name>
        <dbReference type="ChEBI" id="CHEBI:29105"/>
    </cofactor>
    <text evidence="17">Binds 1 zinc ion per subunit.</text>
</comment>
<protein>
    <recommendedName>
        <fullName evidence="16 17">ATP-dependent zinc metalloprotease FtsH</fullName>
        <ecNumber evidence="17">3.4.24.-</ecNumber>
    </recommendedName>
</protein>
<feature type="binding site" evidence="17">
    <location>
        <position position="679"/>
    </location>
    <ligand>
        <name>Zn(2+)</name>
        <dbReference type="ChEBI" id="CHEBI:29105"/>
        <note>catalytic</note>
    </ligand>
</feature>
<feature type="binding site" evidence="17">
    <location>
        <begin position="457"/>
        <end position="464"/>
    </location>
    <ligand>
        <name>ATP</name>
        <dbReference type="ChEBI" id="CHEBI:30616"/>
    </ligand>
</feature>
<evidence type="ECO:0000256" key="12">
    <source>
        <dbReference type="ARBA" id="ARBA00023136"/>
    </source>
</evidence>
<dbReference type="InterPro" id="IPR037219">
    <property type="entry name" value="Peptidase_M41-like"/>
</dbReference>
<keyword evidence="22" id="KW-0132">Cell division</keyword>
<feature type="transmembrane region" description="Helical" evidence="17">
    <location>
        <begin position="364"/>
        <end position="383"/>
    </location>
</feature>
<dbReference type="GO" id="GO:0051301">
    <property type="term" value="P:cell division"/>
    <property type="evidence" value="ECO:0007669"/>
    <property type="project" value="UniProtKB-KW"/>
</dbReference>
<evidence type="ECO:0000256" key="19">
    <source>
        <dbReference type="SAM" id="Coils"/>
    </source>
</evidence>
<dbReference type="InterPro" id="IPR027417">
    <property type="entry name" value="P-loop_NTPase"/>
</dbReference>
<dbReference type="GO" id="GO:0004176">
    <property type="term" value="F:ATP-dependent peptidase activity"/>
    <property type="evidence" value="ECO:0007669"/>
    <property type="project" value="InterPro"/>
</dbReference>
<evidence type="ECO:0000256" key="18">
    <source>
        <dbReference type="RuleBase" id="RU003651"/>
    </source>
</evidence>
<comment type="subunit">
    <text evidence="2 17">Homohexamer.</text>
</comment>
<keyword evidence="11 17" id="KW-0482">Metalloprotease</keyword>
<comment type="similarity">
    <text evidence="15 17">In the central section; belongs to the AAA ATPase family.</text>
</comment>
<evidence type="ECO:0000256" key="4">
    <source>
        <dbReference type="ARBA" id="ARBA00022692"/>
    </source>
</evidence>
<dbReference type="EMBL" id="QQBG01000010">
    <property type="protein sequence ID" value="RDB31623.1"/>
    <property type="molecule type" value="Genomic_DNA"/>
</dbReference>
<dbReference type="InterPro" id="IPR003960">
    <property type="entry name" value="ATPase_AAA_CS"/>
</dbReference>
<feature type="region of interest" description="Disordered" evidence="20">
    <location>
        <begin position="866"/>
        <end position="899"/>
    </location>
</feature>
<evidence type="ECO:0000256" key="5">
    <source>
        <dbReference type="ARBA" id="ARBA00022723"/>
    </source>
</evidence>
<comment type="similarity">
    <text evidence="1 17">In the C-terminal section; belongs to the peptidase M41 family.</text>
</comment>
<dbReference type="HAMAP" id="MF_01458">
    <property type="entry name" value="FtsH"/>
    <property type="match status" value="1"/>
</dbReference>
<dbReference type="Gene3D" id="1.10.8.60">
    <property type="match status" value="1"/>
</dbReference>
<evidence type="ECO:0000256" key="9">
    <source>
        <dbReference type="ARBA" id="ARBA00022840"/>
    </source>
</evidence>
<keyword evidence="22" id="KW-0131">Cell cycle</keyword>
<evidence type="ECO:0000256" key="15">
    <source>
        <dbReference type="ARBA" id="ARBA00061570"/>
    </source>
</evidence>
<dbReference type="Pfam" id="PF01434">
    <property type="entry name" value="Peptidase_M41"/>
    <property type="match status" value="1"/>
</dbReference>
<keyword evidence="9 17" id="KW-0067">ATP-binding</keyword>
<keyword evidence="19" id="KW-0175">Coiled coil</keyword>
<dbReference type="OrthoDB" id="9809379at2"/>
<evidence type="ECO:0000256" key="17">
    <source>
        <dbReference type="HAMAP-Rule" id="MF_01458"/>
    </source>
</evidence>
<keyword evidence="10 17" id="KW-1133">Transmembrane helix</keyword>
<dbReference type="PROSITE" id="PS00674">
    <property type="entry name" value="AAA"/>
    <property type="match status" value="1"/>
</dbReference>
<evidence type="ECO:0000256" key="14">
    <source>
        <dbReference type="ARBA" id="ARBA00060450"/>
    </source>
</evidence>
<dbReference type="InterPro" id="IPR000642">
    <property type="entry name" value="Peptidase_M41"/>
</dbReference>
<feature type="compositionally biased region" description="Basic and acidic residues" evidence="20">
    <location>
        <begin position="879"/>
        <end position="899"/>
    </location>
</feature>
<keyword evidence="3 17" id="KW-0645">Protease</keyword>
<keyword evidence="6 17" id="KW-0547">Nucleotide-binding</keyword>
<evidence type="ECO:0000256" key="7">
    <source>
        <dbReference type="ARBA" id="ARBA00022801"/>
    </source>
</evidence>
<comment type="caution">
    <text evidence="22">The sequence shown here is derived from an EMBL/GenBank/DDBJ whole genome shotgun (WGS) entry which is preliminary data.</text>
</comment>
<dbReference type="Pfam" id="PF00004">
    <property type="entry name" value="AAA"/>
    <property type="match status" value="1"/>
</dbReference>
<evidence type="ECO:0000256" key="13">
    <source>
        <dbReference type="ARBA" id="ARBA00056947"/>
    </source>
</evidence>
<feature type="domain" description="AAA+ ATPase" evidence="21">
    <location>
        <begin position="450"/>
        <end position="588"/>
    </location>
</feature>
<evidence type="ECO:0000256" key="8">
    <source>
        <dbReference type="ARBA" id="ARBA00022833"/>
    </source>
</evidence>
<dbReference type="SUPFAM" id="SSF140990">
    <property type="entry name" value="FtsH protease domain-like"/>
    <property type="match status" value="1"/>
</dbReference>
<feature type="binding site" evidence="17">
    <location>
        <position position="683"/>
    </location>
    <ligand>
        <name>Zn(2+)</name>
        <dbReference type="ChEBI" id="CHEBI:29105"/>
        <note>catalytic</note>
    </ligand>
</feature>
<dbReference type="NCBIfam" id="TIGR01241">
    <property type="entry name" value="FtsH_fam"/>
    <property type="match status" value="1"/>
</dbReference>
<evidence type="ECO:0000256" key="1">
    <source>
        <dbReference type="ARBA" id="ARBA00010044"/>
    </source>
</evidence>
<dbReference type="FunFam" id="3.40.50.300:FF:000001">
    <property type="entry name" value="ATP-dependent zinc metalloprotease FtsH"/>
    <property type="match status" value="1"/>
</dbReference>
<evidence type="ECO:0000256" key="2">
    <source>
        <dbReference type="ARBA" id="ARBA00011643"/>
    </source>
</evidence>
<evidence type="ECO:0000259" key="21">
    <source>
        <dbReference type="SMART" id="SM00382"/>
    </source>
</evidence>
<name>A0A369KIL2_9BACT</name>
<dbReference type="CDD" id="cd19501">
    <property type="entry name" value="RecA-like_FtsH"/>
    <property type="match status" value="1"/>
</dbReference>
<comment type="function">
    <text evidence="13 17">Acts as a processive, ATP-dependent zinc metallopeptidase for both cytoplasmic and membrane proteins. Plays a role in the quality control of integral membrane proteins.</text>
</comment>
<evidence type="ECO:0000256" key="16">
    <source>
        <dbReference type="ARBA" id="ARBA00072836"/>
    </source>
</evidence>
<evidence type="ECO:0000256" key="11">
    <source>
        <dbReference type="ARBA" id="ARBA00023049"/>
    </source>
</evidence>
<dbReference type="Pfam" id="PF17862">
    <property type="entry name" value="AAA_lid_3"/>
    <property type="match status" value="1"/>
</dbReference>
<evidence type="ECO:0000313" key="23">
    <source>
        <dbReference type="Proteomes" id="UP000253816"/>
    </source>
</evidence>
<evidence type="ECO:0000256" key="20">
    <source>
        <dbReference type="SAM" id="MobiDB-lite"/>
    </source>
</evidence>
<dbReference type="GO" id="GO:0004222">
    <property type="term" value="F:metalloendopeptidase activity"/>
    <property type="evidence" value="ECO:0007669"/>
    <property type="project" value="InterPro"/>
</dbReference>
<dbReference type="GO" id="GO:0005524">
    <property type="term" value="F:ATP binding"/>
    <property type="evidence" value="ECO:0007669"/>
    <property type="project" value="UniProtKB-UniRule"/>
</dbReference>
<keyword evidence="23" id="KW-1185">Reference proteome</keyword>
<dbReference type="SMART" id="SM00382">
    <property type="entry name" value="AAA"/>
    <property type="match status" value="1"/>
</dbReference>
<keyword evidence="8 17" id="KW-0862">Zinc</keyword>
<dbReference type="Gene3D" id="1.20.58.760">
    <property type="entry name" value="Peptidase M41"/>
    <property type="match status" value="1"/>
</dbReference>
<dbReference type="GO" id="GO:0016887">
    <property type="term" value="F:ATP hydrolysis activity"/>
    <property type="evidence" value="ECO:0007669"/>
    <property type="project" value="UniProtKB-UniRule"/>
</dbReference>
<gene>
    <name evidence="17" type="primary">ftsH</name>
    <name evidence="22" type="ORF">HAT2_00234</name>
</gene>
<feature type="binding site" evidence="17">
    <location>
        <position position="755"/>
    </location>
    <ligand>
        <name>Zn(2+)</name>
        <dbReference type="ChEBI" id="CHEBI:29105"/>
        <note>catalytic</note>
    </ligand>
</feature>
<evidence type="ECO:0000256" key="10">
    <source>
        <dbReference type="ARBA" id="ARBA00022989"/>
    </source>
</evidence>
<dbReference type="Proteomes" id="UP000253816">
    <property type="component" value="Unassembled WGS sequence"/>
</dbReference>
<feature type="active site" evidence="17">
    <location>
        <position position="680"/>
    </location>
</feature>
<reference evidence="22 23" key="1">
    <citation type="submission" date="2018-07" db="EMBL/GenBank/DDBJ databases">
        <title>Comparative genomics of the Candidatus Parilichlamydiaceae reveals evidence of convergent evolution and genome reduction in the phylum Chlamydiae.</title>
        <authorList>
            <person name="Taylor-Brown A."/>
            <person name="Polkinghorne A."/>
        </authorList>
    </citation>
    <scope>NUCLEOTIDE SEQUENCE [LARGE SCALE GENOMIC DNA]</scope>
    <source>
        <strain evidence="22 23">Hat2</strain>
    </source>
</reference>
<dbReference type="EC" id="3.4.24.-" evidence="17"/>
<evidence type="ECO:0000256" key="6">
    <source>
        <dbReference type="ARBA" id="ARBA00022741"/>
    </source>
</evidence>
<feature type="coiled-coil region" evidence="19">
    <location>
        <begin position="814"/>
        <end position="845"/>
    </location>
</feature>
<dbReference type="PANTHER" id="PTHR23076:SF97">
    <property type="entry name" value="ATP-DEPENDENT ZINC METALLOPROTEASE YME1L1"/>
    <property type="match status" value="1"/>
</dbReference>
<keyword evidence="4 17" id="KW-0812">Transmembrane</keyword>
<evidence type="ECO:0000256" key="3">
    <source>
        <dbReference type="ARBA" id="ARBA00022670"/>
    </source>
</evidence>